<reference evidence="10 11" key="1">
    <citation type="submission" date="2019-03" db="EMBL/GenBank/DDBJ databases">
        <title>Genomic Encyclopedia of Type Strains, Phase IV (KMG-IV): sequencing the most valuable type-strain genomes for metagenomic binning, comparative biology and taxonomic classification.</title>
        <authorList>
            <person name="Goeker M."/>
        </authorList>
    </citation>
    <scope>NUCLEOTIDE SEQUENCE [LARGE SCALE GENOMIC DNA]</scope>
    <source>
        <strain evidence="10 11">DSM 25903</strain>
    </source>
</reference>
<dbReference type="EMBL" id="SNZR01000011">
    <property type="protein sequence ID" value="TDR92960.1"/>
    <property type="molecule type" value="Genomic_DNA"/>
</dbReference>
<dbReference type="InterPro" id="IPR035906">
    <property type="entry name" value="MetI-like_sf"/>
</dbReference>
<feature type="transmembrane region" description="Helical" evidence="8">
    <location>
        <begin position="179"/>
        <end position="198"/>
    </location>
</feature>
<keyword evidence="5 8" id="KW-0812">Transmembrane</keyword>
<sequence>MSLASTPAAALAPPAMGRVAAASWRTRFEGQTGLLLLSPAVLFVTVLLIVPTLEMLSASIQTQDVAGSIGRPFTARHFVRLVEVPLYRDVLVATLRIAATTALLAAVIGFPIAAVIARGHPTAARCVNIIIVMPLVVSIVVRAYGWQLILANGPNGVVNVVGSWLGFGRVSVRMLYTEAAVVVGSLHVFLAMMVLPLASSLARIPRSLEEAARTLGASSLRIFWKVTLPLCLPGLSVGLTLVFTLTASSFVLPVILGGNKSQMLGQLLEQQATAVFDWPFSAAIAIVMVVMIFAVNALSLWFIRRQLNAGAIEAQS</sequence>
<dbReference type="Proteomes" id="UP000295122">
    <property type="component" value="Unassembled WGS sequence"/>
</dbReference>
<evidence type="ECO:0000256" key="5">
    <source>
        <dbReference type="ARBA" id="ARBA00022692"/>
    </source>
</evidence>
<dbReference type="GO" id="GO:0055085">
    <property type="term" value="P:transmembrane transport"/>
    <property type="evidence" value="ECO:0007669"/>
    <property type="project" value="InterPro"/>
</dbReference>
<dbReference type="Pfam" id="PF00528">
    <property type="entry name" value="BPD_transp_1"/>
    <property type="match status" value="1"/>
</dbReference>
<keyword evidence="3 8" id="KW-0813">Transport</keyword>
<evidence type="ECO:0000313" key="11">
    <source>
        <dbReference type="Proteomes" id="UP000295122"/>
    </source>
</evidence>
<dbReference type="AlphaFoldDB" id="A0A4R7C3B4"/>
<dbReference type="RefSeq" id="WP_133768001.1">
    <property type="nucleotide sequence ID" value="NZ_SNZR01000011.1"/>
</dbReference>
<feature type="transmembrane region" description="Helical" evidence="8">
    <location>
        <begin position="122"/>
        <end position="141"/>
    </location>
</feature>
<accession>A0A4R7C3B4</accession>
<dbReference type="PANTHER" id="PTHR42929">
    <property type="entry name" value="INNER MEMBRANE ABC TRANSPORTER PERMEASE PROTEIN YDCU-RELATED-RELATED"/>
    <property type="match status" value="1"/>
</dbReference>
<feature type="transmembrane region" description="Helical" evidence="8">
    <location>
        <begin position="278"/>
        <end position="303"/>
    </location>
</feature>
<evidence type="ECO:0000256" key="4">
    <source>
        <dbReference type="ARBA" id="ARBA00022475"/>
    </source>
</evidence>
<dbReference type="OrthoDB" id="27542at2"/>
<feature type="domain" description="ABC transmembrane type-1" evidence="9">
    <location>
        <begin position="91"/>
        <end position="299"/>
    </location>
</feature>
<dbReference type="InterPro" id="IPR000515">
    <property type="entry name" value="MetI-like"/>
</dbReference>
<name>A0A4R7C3B4_9HYPH</name>
<evidence type="ECO:0000256" key="2">
    <source>
        <dbReference type="ARBA" id="ARBA00007069"/>
    </source>
</evidence>
<keyword evidence="6 8" id="KW-1133">Transmembrane helix</keyword>
<comment type="caution">
    <text evidence="10">The sequence shown here is derived from an EMBL/GenBank/DDBJ whole genome shotgun (WGS) entry which is preliminary data.</text>
</comment>
<feature type="transmembrane region" description="Helical" evidence="8">
    <location>
        <begin position="33"/>
        <end position="53"/>
    </location>
</feature>
<dbReference type="PROSITE" id="PS50928">
    <property type="entry name" value="ABC_TM1"/>
    <property type="match status" value="1"/>
</dbReference>
<evidence type="ECO:0000256" key="3">
    <source>
        <dbReference type="ARBA" id="ARBA00022448"/>
    </source>
</evidence>
<comment type="similarity">
    <text evidence="2">Belongs to the binding-protein-dependent transport system permease family. CysTW subfamily.</text>
</comment>
<keyword evidence="4" id="KW-1003">Cell membrane</keyword>
<keyword evidence="7 8" id="KW-0472">Membrane</keyword>
<keyword evidence="11" id="KW-1185">Reference proteome</keyword>
<dbReference type="SUPFAM" id="SSF161098">
    <property type="entry name" value="MetI-like"/>
    <property type="match status" value="1"/>
</dbReference>
<evidence type="ECO:0000256" key="6">
    <source>
        <dbReference type="ARBA" id="ARBA00022989"/>
    </source>
</evidence>
<dbReference type="GO" id="GO:0005886">
    <property type="term" value="C:plasma membrane"/>
    <property type="evidence" value="ECO:0007669"/>
    <property type="project" value="UniProtKB-SubCell"/>
</dbReference>
<feature type="transmembrane region" description="Helical" evidence="8">
    <location>
        <begin position="90"/>
        <end position="116"/>
    </location>
</feature>
<organism evidence="10 11">
    <name type="scientific">Enterovirga rhinocerotis</name>
    <dbReference type="NCBI Taxonomy" id="1339210"/>
    <lineage>
        <taxon>Bacteria</taxon>
        <taxon>Pseudomonadati</taxon>
        <taxon>Pseudomonadota</taxon>
        <taxon>Alphaproteobacteria</taxon>
        <taxon>Hyphomicrobiales</taxon>
        <taxon>Methylobacteriaceae</taxon>
        <taxon>Enterovirga</taxon>
    </lineage>
</organism>
<protein>
    <submittedName>
        <fullName evidence="10">Putative spermidine/putrescine transport system permease protein</fullName>
    </submittedName>
</protein>
<evidence type="ECO:0000256" key="8">
    <source>
        <dbReference type="RuleBase" id="RU363032"/>
    </source>
</evidence>
<dbReference type="PANTHER" id="PTHR42929:SF5">
    <property type="entry name" value="ABC TRANSPORTER PERMEASE PROTEIN"/>
    <property type="match status" value="1"/>
</dbReference>
<dbReference type="Gene3D" id="1.10.3720.10">
    <property type="entry name" value="MetI-like"/>
    <property type="match status" value="1"/>
</dbReference>
<evidence type="ECO:0000313" key="10">
    <source>
        <dbReference type="EMBL" id="TDR92960.1"/>
    </source>
</evidence>
<gene>
    <name evidence="10" type="ORF">EV668_0204</name>
</gene>
<comment type="subcellular location">
    <subcellularLocation>
        <location evidence="1 8">Cell membrane</location>
        <topology evidence="1 8">Multi-pass membrane protein</topology>
    </subcellularLocation>
</comment>
<evidence type="ECO:0000256" key="1">
    <source>
        <dbReference type="ARBA" id="ARBA00004651"/>
    </source>
</evidence>
<evidence type="ECO:0000256" key="7">
    <source>
        <dbReference type="ARBA" id="ARBA00023136"/>
    </source>
</evidence>
<dbReference type="CDD" id="cd06261">
    <property type="entry name" value="TM_PBP2"/>
    <property type="match status" value="1"/>
</dbReference>
<evidence type="ECO:0000259" key="9">
    <source>
        <dbReference type="PROSITE" id="PS50928"/>
    </source>
</evidence>
<proteinExistence type="inferred from homology"/>
<feature type="transmembrane region" description="Helical" evidence="8">
    <location>
        <begin position="230"/>
        <end position="258"/>
    </location>
</feature>